<protein>
    <submittedName>
        <fullName evidence="2">Uncharacterized protein</fullName>
    </submittedName>
</protein>
<evidence type="ECO:0000256" key="1">
    <source>
        <dbReference type="SAM" id="MobiDB-lite"/>
    </source>
</evidence>
<proteinExistence type="predicted"/>
<reference evidence="2" key="1">
    <citation type="submission" date="2023-01" db="EMBL/GenBank/DDBJ databases">
        <authorList>
            <person name="Van Ghelder C."/>
            <person name="Rancurel C."/>
        </authorList>
    </citation>
    <scope>NUCLEOTIDE SEQUENCE</scope>
    <source>
        <strain evidence="2">CNCM I-4278</strain>
    </source>
</reference>
<keyword evidence="3" id="KW-1185">Reference proteome</keyword>
<dbReference type="AlphaFoldDB" id="A0A9W4UIF2"/>
<gene>
    <name evidence="2" type="ORF">PDIGIT_LOCUS8538</name>
</gene>
<name>A0A9W4UIF2_9PLEO</name>
<comment type="caution">
    <text evidence="2">The sequence shown here is derived from an EMBL/GenBank/DDBJ whole genome shotgun (WGS) entry which is preliminary data.</text>
</comment>
<dbReference type="EMBL" id="CAOQHR010000005">
    <property type="protein sequence ID" value="CAI6335456.1"/>
    <property type="molecule type" value="Genomic_DNA"/>
</dbReference>
<dbReference type="Proteomes" id="UP001152607">
    <property type="component" value="Unassembled WGS sequence"/>
</dbReference>
<sequence>MTRRLSIPATSPRYPSFSLSRSARTRTRSLQLQASPSSTLLILLVRNRSRGGRRSAVERWSVWESTSTPPMLLGWGERLVVKGGARVGDTVIGNEKVVVHISSALRTTHSIKVKGMWI</sequence>
<evidence type="ECO:0000313" key="2">
    <source>
        <dbReference type="EMBL" id="CAI6335456.1"/>
    </source>
</evidence>
<feature type="region of interest" description="Disordered" evidence="1">
    <location>
        <begin position="1"/>
        <end position="23"/>
    </location>
</feature>
<organism evidence="2 3">
    <name type="scientific">Periconia digitata</name>
    <dbReference type="NCBI Taxonomy" id="1303443"/>
    <lineage>
        <taxon>Eukaryota</taxon>
        <taxon>Fungi</taxon>
        <taxon>Dikarya</taxon>
        <taxon>Ascomycota</taxon>
        <taxon>Pezizomycotina</taxon>
        <taxon>Dothideomycetes</taxon>
        <taxon>Pleosporomycetidae</taxon>
        <taxon>Pleosporales</taxon>
        <taxon>Massarineae</taxon>
        <taxon>Periconiaceae</taxon>
        <taxon>Periconia</taxon>
    </lineage>
</organism>
<evidence type="ECO:0000313" key="3">
    <source>
        <dbReference type="Proteomes" id="UP001152607"/>
    </source>
</evidence>
<accession>A0A9W4UIF2</accession>